<evidence type="ECO:0000313" key="3">
    <source>
        <dbReference type="EMBL" id="KAF8380226.1"/>
    </source>
</evidence>
<evidence type="ECO:0000313" key="4">
    <source>
        <dbReference type="Proteomes" id="UP000655225"/>
    </source>
</evidence>
<feature type="coiled-coil region" evidence="1">
    <location>
        <begin position="526"/>
        <end position="560"/>
    </location>
</feature>
<proteinExistence type="predicted"/>
<protein>
    <submittedName>
        <fullName evidence="3">Uncharacterized protein</fullName>
    </submittedName>
</protein>
<keyword evidence="1" id="KW-0175">Coiled coil</keyword>
<evidence type="ECO:0000256" key="1">
    <source>
        <dbReference type="SAM" id="Coils"/>
    </source>
</evidence>
<dbReference type="OrthoDB" id="1925974at2759"/>
<name>A0A834YDP0_TETSI</name>
<dbReference type="PANTHER" id="PTHR34937">
    <property type="entry name" value="OS08G0559800 PROTEIN"/>
    <property type="match status" value="1"/>
</dbReference>
<gene>
    <name evidence="3" type="ORF">HHK36_027708</name>
</gene>
<reference evidence="3 4" key="1">
    <citation type="submission" date="2020-04" db="EMBL/GenBank/DDBJ databases">
        <title>Plant Genome Project.</title>
        <authorList>
            <person name="Zhang R.-G."/>
        </authorList>
    </citation>
    <scope>NUCLEOTIDE SEQUENCE [LARGE SCALE GENOMIC DNA]</scope>
    <source>
        <strain evidence="3">YNK0</strain>
        <tissue evidence="3">Leaf</tissue>
    </source>
</reference>
<organism evidence="3 4">
    <name type="scientific">Tetracentron sinense</name>
    <name type="common">Spur-leaf</name>
    <dbReference type="NCBI Taxonomy" id="13715"/>
    <lineage>
        <taxon>Eukaryota</taxon>
        <taxon>Viridiplantae</taxon>
        <taxon>Streptophyta</taxon>
        <taxon>Embryophyta</taxon>
        <taxon>Tracheophyta</taxon>
        <taxon>Spermatophyta</taxon>
        <taxon>Magnoliopsida</taxon>
        <taxon>Trochodendrales</taxon>
        <taxon>Trochodendraceae</taxon>
        <taxon>Tetracentron</taxon>
    </lineage>
</organism>
<dbReference type="Proteomes" id="UP000655225">
    <property type="component" value="Unassembled WGS sequence"/>
</dbReference>
<dbReference type="OMA" id="TRYACWP"/>
<accession>A0A834YDP0</accession>
<dbReference type="SUPFAM" id="SSF57997">
    <property type="entry name" value="Tropomyosin"/>
    <property type="match status" value="1"/>
</dbReference>
<feature type="compositionally biased region" description="Low complexity" evidence="2">
    <location>
        <begin position="296"/>
        <end position="308"/>
    </location>
</feature>
<comment type="caution">
    <text evidence="3">The sequence shown here is derived from an EMBL/GenBank/DDBJ whole genome shotgun (WGS) entry which is preliminary data.</text>
</comment>
<feature type="region of interest" description="Disordered" evidence="2">
    <location>
        <begin position="1"/>
        <end position="29"/>
    </location>
</feature>
<dbReference type="AlphaFoldDB" id="A0A834YDP0"/>
<dbReference type="InterPro" id="IPR040300">
    <property type="entry name" value="At3g49055-like"/>
</dbReference>
<dbReference type="PANTHER" id="PTHR34937:SF2">
    <property type="entry name" value="OS08G0559800 PROTEIN"/>
    <property type="match status" value="1"/>
</dbReference>
<feature type="coiled-coil region" evidence="1">
    <location>
        <begin position="326"/>
        <end position="409"/>
    </location>
</feature>
<sequence length="601" mass="69178">MDIMETTSEDRSDEDFSIENQNLSQDLRESRIPNDDLLAELEALRTSFQELQSRSLVMEDNLTAIQQQKDEALKHNFELVKAIEEISSERDALQNELHGVELSARKSEDDLIRQRDEEMRAKLDLHSEVEVSQERIRELLDEKSKRTRVLSQSLDSLRSVKECLLRVIERIDEEKSEIIVEEGDQMTEESDLDEESKSFLLETMAAYKLVFMAESKLTEYEEMRKKEKRELENSVVSLTEENRDINSLLRIALVEKDAVEKTLSRLKGNSEQKRVALLQIAERGLQKVGFGFMMGTSTGDSSDNSGSNAFSKSDSSEGDEEIVSVASMVEKIMKNLRLEITQLKRSLEESRSDTERLQSLTEKQAQKIAENTLYIKELEERETMLAHNVEELMMEITEAEEEAARWREACELEVEAGKNVIEERDREVYNLLDSSIFCSIYCCLDWQIWCSVDEYNMYNVGKDDRVSTTHKPYKSRLTLLGYQAAILREELAKTKASLDLSNSKLALKEELAATAMTAQAASEKSLRLADSRAAGLRERIEELTRQLEEADSRGDRSSRRRVRHICWPWRALRVNPAATSTRARNVRRMLPEMQALLHFSN</sequence>
<keyword evidence="4" id="KW-1185">Reference proteome</keyword>
<evidence type="ECO:0000256" key="2">
    <source>
        <dbReference type="SAM" id="MobiDB-lite"/>
    </source>
</evidence>
<dbReference type="EMBL" id="JABCRI010000021">
    <property type="protein sequence ID" value="KAF8380226.1"/>
    <property type="molecule type" value="Genomic_DNA"/>
</dbReference>
<feature type="coiled-coil region" evidence="1">
    <location>
        <begin position="34"/>
        <end position="110"/>
    </location>
</feature>
<feature type="region of interest" description="Disordered" evidence="2">
    <location>
        <begin position="296"/>
        <end position="317"/>
    </location>
</feature>